<evidence type="ECO:0000313" key="7">
    <source>
        <dbReference type="Proteomes" id="UP000230407"/>
    </source>
</evidence>
<dbReference type="InterPro" id="IPR002018">
    <property type="entry name" value="CarbesteraseB"/>
</dbReference>
<protein>
    <recommendedName>
        <fullName evidence="3">Carboxylic ester hydrolase</fullName>
        <ecNumber evidence="3">3.1.1.-</ecNumber>
    </recommendedName>
</protein>
<dbReference type="GO" id="GO:0016787">
    <property type="term" value="F:hydrolase activity"/>
    <property type="evidence" value="ECO:0007669"/>
    <property type="project" value="UniProtKB-KW"/>
</dbReference>
<dbReference type="InterPro" id="IPR050309">
    <property type="entry name" value="Type-B_Carboxylest/Lipase"/>
</dbReference>
<name>A0A2M8LU38_9ACTN</name>
<dbReference type="AlphaFoldDB" id="A0A2M8LU38"/>
<dbReference type="PROSITE" id="PS00122">
    <property type="entry name" value="CARBOXYLESTERASE_B_1"/>
    <property type="match status" value="1"/>
</dbReference>
<evidence type="ECO:0000256" key="3">
    <source>
        <dbReference type="RuleBase" id="RU361235"/>
    </source>
</evidence>
<comment type="caution">
    <text evidence="6">The sequence shown here is derived from an EMBL/GenBank/DDBJ whole genome shotgun (WGS) entry which is preliminary data.</text>
</comment>
<evidence type="ECO:0000313" key="6">
    <source>
        <dbReference type="EMBL" id="PJE95478.1"/>
    </source>
</evidence>
<feature type="region of interest" description="Disordered" evidence="4">
    <location>
        <begin position="1"/>
        <end position="24"/>
    </location>
</feature>
<sequence>MSRREQHPPRASSSAAAGRGGTVVTETTAGRIAGVRTGRVTVFRGVPYAAPPVGRLRFASPRPPEPWGGVRETTAFAPPSLQGDYLPGSAEDSLYANVWTPGVRGRRPVLVYVHGGGWLLGAGSEPDYDGARTAERGDLVVVTFNYRLGAFGWGLHEDLADPATGSFANWGLQDQAALLRWVRDNAEAFGGDPGNITLAGTSAGGSSAWQLSLLPELRGIVRRIVAVSTKHVWAPASSTTPEESRAVFERLARRFGTTVPGLRRVPAAALRDAWDGTFSGDPAGRAVEGWREYRGPVVDGRWMRGYDHALPTPAVPVMCVFARTEGSFFTTGPGYPFDGPLPADEAGLRAAVRAVLDKCAAKVGDEQVGECLAHYREALPAAGRAADPVSLWTEVWGDALFRYQIVRLAERHAREGRSPQYVMEFAHPVRPPYAGTPHEATSKFLFGTHRLPVHAPVYGDGPLERRISDTLIDLVASFARNGRPTSRHAPAWPVFDPTEPTAMILGGAPVARTGRLSALPQLRYWDTAGLVPRT</sequence>
<dbReference type="PANTHER" id="PTHR11559">
    <property type="entry name" value="CARBOXYLESTERASE"/>
    <property type="match status" value="1"/>
</dbReference>
<dbReference type="Pfam" id="PF00135">
    <property type="entry name" value="COesterase"/>
    <property type="match status" value="1"/>
</dbReference>
<comment type="similarity">
    <text evidence="1 3">Belongs to the type-B carboxylesterase/lipase family.</text>
</comment>
<dbReference type="EMBL" id="PGGW01000065">
    <property type="protein sequence ID" value="PJE95478.1"/>
    <property type="molecule type" value="Genomic_DNA"/>
</dbReference>
<evidence type="ECO:0000256" key="2">
    <source>
        <dbReference type="ARBA" id="ARBA00022801"/>
    </source>
</evidence>
<evidence type="ECO:0000256" key="1">
    <source>
        <dbReference type="ARBA" id="ARBA00005964"/>
    </source>
</evidence>
<feature type="compositionally biased region" description="Low complexity" evidence="4">
    <location>
        <begin position="10"/>
        <end position="24"/>
    </location>
</feature>
<dbReference type="SUPFAM" id="SSF53474">
    <property type="entry name" value="alpha/beta-Hydrolases"/>
    <property type="match status" value="1"/>
</dbReference>
<dbReference type="InterPro" id="IPR029058">
    <property type="entry name" value="AB_hydrolase_fold"/>
</dbReference>
<feature type="domain" description="Carboxylesterase type B" evidence="5">
    <location>
        <begin position="24"/>
        <end position="505"/>
    </location>
</feature>
<dbReference type="InterPro" id="IPR019826">
    <property type="entry name" value="Carboxylesterase_B_AS"/>
</dbReference>
<keyword evidence="2 3" id="KW-0378">Hydrolase</keyword>
<dbReference type="RefSeq" id="WP_100203840.1">
    <property type="nucleotide sequence ID" value="NZ_PGGW01000065.1"/>
</dbReference>
<gene>
    <name evidence="6" type="ORF">CUT44_23005</name>
</gene>
<organism evidence="6 7">
    <name type="scientific">Streptomyces carminius</name>
    <dbReference type="NCBI Taxonomy" id="2665496"/>
    <lineage>
        <taxon>Bacteria</taxon>
        <taxon>Bacillati</taxon>
        <taxon>Actinomycetota</taxon>
        <taxon>Actinomycetes</taxon>
        <taxon>Kitasatosporales</taxon>
        <taxon>Streptomycetaceae</taxon>
        <taxon>Streptomyces</taxon>
    </lineage>
</organism>
<dbReference type="Proteomes" id="UP000230407">
    <property type="component" value="Unassembled WGS sequence"/>
</dbReference>
<proteinExistence type="inferred from homology"/>
<evidence type="ECO:0000256" key="4">
    <source>
        <dbReference type="SAM" id="MobiDB-lite"/>
    </source>
</evidence>
<dbReference type="EC" id="3.1.1.-" evidence="3"/>
<reference evidence="6 7" key="1">
    <citation type="submission" date="2017-11" db="EMBL/GenBank/DDBJ databases">
        <title>Streptomyces carmine sp. nov., a novel actinomycete isolated from Sophora alopecuroides in Xinjiang, China.</title>
        <authorList>
            <person name="Wang Y."/>
            <person name="Luo X."/>
            <person name="Wan C."/>
            <person name="Zhang L."/>
        </authorList>
    </citation>
    <scope>NUCLEOTIDE SEQUENCE [LARGE SCALE GENOMIC DNA]</scope>
    <source>
        <strain evidence="6 7">TRM SA0054</strain>
    </source>
</reference>
<dbReference type="Gene3D" id="3.40.50.1820">
    <property type="entry name" value="alpha/beta hydrolase"/>
    <property type="match status" value="1"/>
</dbReference>
<accession>A0A2M8LU38</accession>
<keyword evidence="7" id="KW-1185">Reference proteome</keyword>
<evidence type="ECO:0000259" key="5">
    <source>
        <dbReference type="Pfam" id="PF00135"/>
    </source>
</evidence>